<evidence type="ECO:0000313" key="2">
    <source>
        <dbReference type="EMBL" id="KAK5700457.1"/>
    </source>
</evidence>
<dbReference type="Proteomes" id="UP001310594">
    <property type="component" value="Unassembled WGS sequence"/>
</dbReference>
<dbReference type="AlphaFoldDB" id="A0AAN8A322"/>
<dbReference type="EMBL" id="JAVRQU010000007">
    <property type="protein sequence ID" value="KAK5700457.1"/>
    <property type="molecule type" value="Genomic_DNA"/>
</dbReference>
<accession>A0AAN8A322</accession>
<organism evidence="2 3">
    <name type="scientific">Elasticomyces elasticus</name>
    <dbReference type="NCBI Taxonomy" id="574655"/>
    <lineage>
        <taxon>Eukaryota</taxon>
        <taxon>Fungi</taxon>
        <taxon>Dikarya</taxon>
        <taxon>Ascomycota</taxon>
        <taxon>Pezizomycotina</taxon>
        <taxon>Dothideomycetes</taxon>
        <taxon>Dothideomycetidae</taxon>
        <taxon>Mycosphaerellales</taxon>
        <taxon>Teratosphaeriaceae</taxon>
        <taxon>Elasticomyces</taxon>
    </lineage>
</organism>
<feature type="region of interest" description="Disordered" evidence="1">
    <location>
        <begin position="27"/>
        <end position="46"/>
    </location>
</feature>
<proteinExistence type="predicted"/>
<evidence type="ECO:0000256" key="1">
    <source>
        <dbReference type="SAM" id="MobiDB-lite"/>
    </source>
</evidence>
<comment type="caution">
    <text evidence="2">The sequence shown here is derived from an EMBL/GenBank/DDBJ whole genome shotgun (WGS) entry which is preliminary data.</text>
</comment>
<gene>
    <name evidence="2" type="ORF">LTR97_004974</name>
</gene>
<sequence length="389" mass="43194">MHGIGDDSISFGGHQAVYALNSPPTRFGGAPLAKQPSGKRKVTESFTRQDMPTKRRTMINARGHGVEMTDDEDQQEMWAYSAGSPHRQTLQEVLQAAQQPAYFTRPIVAATSQRWRPFVPSAPALSTRRGSVAANDQTTTASAARMAFTAQTTPTPSCRPQLWLAKMTALPNSNTVSAAELAYIYGCHTTWSTVMRRLTRAGYKSREMAVIRLHARGFPVDDDSVLRHNNQARQQKEAMSRAEFAMYADWTETKYPGTVPEFDSYNVSTYPPPRDITVHDDTPATLGRSMVNFPPPEDQWFPSMAIQYVLAHNDETSTPADIWDMAIREGWAAPEGSLMPGSDVAGHARVVAALEKDQILKGRRPRNARQDRLVRCVNVIEAPLGTDQY</sequence>
<name>A0AAN8A322_9PEZI</name>
<protein>
    <submittedName>
        <fullName evidence="2">Uncharacterized protein</fullName>
    </submittedName>
</protein>
<evidence type="ECO:0000313" key="3">
    <source>
        <dbReference type="Proteomes" id="UP001310594"/>
    </source>
</evidence>
<reference evidence="2" key="1">
    <citation type="submission" date="2023-08" db="EMBL/GenBank/DDBJ databases">
        <title>Black Yeasts Isolated from many extreme environments.</title>
        <authorList>
            <person name="Coleine C."/>
            <person name="Stajich J.E."/>
            <person name="Selbmann L."/>
        </authorList>
    </citation>
    <scope>NUCLEOTIDE SEQUENCE</scope>
    <source>
        <strain evidence="2">CCFEE 5810</strain>
    </source>
</reference>